<dbReference type="InterPro" id="IPR036582">
    <property type="entry name" value="Mao_N_sf"/>
</dbReference>
<keyword evidence="1" id="KW-0732">Signal</keyword>
<dbReference type="Proteomes" id="UP000307943">
    <property type="component" value="Unassembled WGS sequence"/>
</dbReference>
<feature type="chain" id="PRO_5039050268" evidence="1">
    <location>
        <begin position="23"/>
        <end position="209"/>
    </location>
</feature>
<accession>A0A5C4SY39</accession>
<dbReference type="Gene3D" id="3.30.457.10">
    <property type="entry name" value="Copper amine oxidase-like, N-terminal domain"/>
    <property type="match status" value="1"/>
</dbReference>
<evidence type="ECO:0000313" key="3">
    <source>
        <dbReference type="EMBL" id="TNJ61026.1"/>
    </source>
</evidence>
<reference evidence="3 4" key="1">
    <citation type="submission" date="2019-05" db="EMBL/GenBank/DDBJ databases">
        <title>We sequenced the genome of Paenibacillus hemerocallicola KCTC 33185 for further insight into its adaptation and study the phylogeny of Paenibacillus.</title>
        <authorList>
            <person name="Narsing Rao M.P."/>
        </authorList>
    </citation>
    <scope>NUCLEOTIDE SEQUENCE [LARGE SCALE GENOMIC DNA]</scope>
    <source>
        <strain evidence="3 4">KCTC 33185</strain>
    </source>
</reference>
<dbReference type="InterPro" id="IPR012854">
    <property type="entry name" value="Cu_amine_oxidase-like_N"/>
</dbReference>
<dbReference type="Pfam" id="PF14275">
    <property type="entry name" value="DUF4362"/>
    <property type="match status" value="1"/>
</dbReference>
<feature type="domain" description="Copper amine oxidase-like N-terminal" evidence="2">
    <location>
        <begin position="25"/>
        <end position="83"/>
    </location>
</feature>
<dbReference type="InterPro" id="IPR025372">
    <property type="entry name" value="DUF4362"/>
</dbReference>
<evidence type="ECO:0000259" key="2">
    <source>
        <dbReference type="Pfam" id="PF07833"/>
    </source>
</evidence>
<protein>
    <submittedName>
        <fullName evidence="3">DUF4362 domain-containing protein</fullName>
    </submittedName>
</protein>
<dbReference type="OrthoDB" id="2588665at2"/>
<keyword evidence="4" id="KW-1185">Reference proteome</keyword>
<gene>
    <name evidence="3" type="ORF">FE784_35100</name>
</gene>
<dbReference type="EMBL" id="VDCQ01000078">
    <property type="protein sequence ID" value="TNJ61026.1"/>
    <property type="molecule type" value="Genomic_DNA"/>
</dbReference>
<feature type="signal peptide" evidence="1">
    <location>
        <begin position="1"/>
        <end position="22"/>
    </location>
</feature>
<proteinExistence type="predicted"/>
<dbReference type="RefSeq" id="WP_139606906.1">
    <property type="nucleotide sequence ID" value="NZ_VDCQ01000078.1"/>
</dbReference>
<evidence type="ECO:0000313" key="4">
    <source>
        <dbReference type="Proteomes" id="UP000307943"/>
    </source>
</evidence>
<dbReference type="SUPFAM" id="SSF55383">
    <property type="entry name" value="Copper amine oxidase, domain N"/>
    <property type="match status" value="1"/>
</dbReference>
<evidence type="ECO:0000256" key="1">
    <source>
        <dbReference type="SAM" id="SignalP"/>
    </source>
</evidence>
<organism evidence="3 4">
    <name type="scientific">Paenibacillus hemerocallicola</name>
    <dbReference type="NCBI Taxonomy" id="1172614"/>
    <lineage>
        <taxon>Bacteria</taxon>
        <taxon>Bacillati</taxon>
        <taxon>Bacillota</taxon>
        <taxon>Bacilli</taxon>
        <taxon>Bacillales</taxon>
        <taxon>Paenibacillaceae</taxon>
        <taxon>Paenibacillus</taxon>
    </lineage>
</organism>
<dbReference type="Pfam" id="PF07833">
    <property type="entry name" value="Cu_amine_oxidN1"/>
    <property type="match status" value="1"/>
</dbReference>
<name>A0A5C4SY39_9BACL</name>
<dbReference type="AlphaFoldDB" id="A0A5C4SY39"/>
<comment type="caution">
    <text evidence="3">The sequence shown here is derived from an EMBL/GenBank/DDBJ whole genome shotgun (WGS) entry which is preliminary data.</text>
</comment>
<sequence>MRKFICGTLFGILLALAPFAYASGTLEMALFPVKLFVNGKEKDIPTEQAIFNHNGSAYVPLRFVSEALGAKVYYDGDQGTISISAAPYAIMPRTYSYSTAPLNGDIQNRHVDRERFMEFVFNTLQKKPDWIRIARETTDSGPLPTSVVFDGYMYHYFVDYTQSSLDDRIIYATSCNSIEAVKGEDGTSYRLTECRGKSKTESLYITLKD</sequence>